<accession>D2VAC8</accession>
<evidence type="ECO:0000313" key="7">
    <source>
        <dbReference type="EMBL" id="EFC46407.1"/>
    </source>
</evidence>
<evidence type="ECO:0000259" key="6">
    <source>
        <dbReference type="Pfam" id="PF04825"/>
    </source>
</evidence>
<keyword evidence="8" id="KW-1185">Reference proteome</keyword>
<dbReference type="InterPro" id="IPR023093">
    <property type="entry name" value="ScpA-like_C"/>
</dbReference>
<evidence type="ECO:0000259" key="5">
    <source>
        <dbReference type="Pfam" id="PF04824"/>
    </source>
</evidence>
<evidence type="ECO:0000256" key="1">
    <source>
        <dbReference type="ARBA" id="ARBA00004123"/>
    </source>
</evidence>
<protein>
    <submittedName>
        <fullName evidence="7">Predicted protein</fullName>
    </submittedName>
</protein>
<comment type="similarity">
    <text evidence="2">Belongs to the rad21 family.</text>
</comment>
<dbReference type="Pfam" id="PF04825">
    <property type="entry name" value="Rad21_Rec8_N"/>
    <property type="match status" value="1"/>
</dbReference>
<dbReference type="PANTHER" id="PTHR12585:SF69">
    <property type="entry name" value="FI11703P"/>
    <property type="match status" value="1"/>
</dbReference>
<dbReference type="GeneID" id="8859402"/>
<feature type="region of interest" description="Disordered" evidence="4">
    <location>
        <begin position="271"/>
        <end position="294"/>
    </location>
</feature>
<feature type="domain" description="Rad21/Rec8-like protein C-terminal eukaryotic" evidence="5">
    <location>
        <begin position="534"/>
        <end position="581"/>
    </location>
</feature>
<dbReference type="InterPro" id="IPR039781">
    <property type="entry name" value="Rad21/Rec8-like"/>
</dbReference>
<dbReference type="KEGG" id="ngr:NAEGRDRAFT_47930"/>
<dbReference type="GO" id="GO:0007062">
    <property type="term" value="P:sister chromatid cohesion"/>
    <property type="evidence" value="ECO:0007669"/>
    <property type="project" value="InterPro"/>
</dbReference>
<dbReference type="InParanoid" id="D2VAC8"/>
<dbReference type="GO" id="GO:0003682">
    <property type="term" value="F:chromatin binding"/>
    <property type="evidence" value="ECO:0007669"/>
    <property type="project" value="TreeGrafter"/>
</dbReference>
<organism evidence="8">
    <name type="scientific">Naegleria gruberi</name>
    <name type="common">Amoeba</name>
    <dbReference type="NCBI Taxonomy" id="5762"/>
    <lineage>
        <taxon>Eukaryota</taxon>
        <taxon>Discoba</taxon>
        <taxon>Heterolobosea</taxon>
        <taxon>Tetramitia</taxon>
        <taxon>Eutetramitia</taxon>
        <taxon>Vahlkampfiidae</taxon>
        <taxon>Naegleria</taxon>
    </lineage>
</organism>
<dbReference type="PANTHER" id="PTHR12585">
    <property type="entry name" value="SCC1 / RAD21 FAMILY MEMBER"/>
    <property type="match status" value="1"/>
</dbReference>
<dbReference type="GO" id="GO:0005634">
    <property type="term" value="C:nucleus"/>
    <property type="evidence" value="ECO:0007669"/>
    <property type="project" value="UniProtKB-SubCell"/>
</dbReference>
<comment type="subcellular location">
    <subcellularLocation>
        <location evidence="1">Nucleus</location>
    </subcellularLocation>
</comment>
<evidence type="ECO:0000313" key="8">
    <source>
        <dbReference type="Proteomes" id="UP000006671"/>
    </source>
</evidence>
<evidence type="ECO:0000256" key="3">
    <source>
        <dbReference type="ARBA" id="ARBA00023242"/>
    </source>
</evidence>
<evidence type="ECO:0000256" key="4">
    <source>
        <dbReference type="SAM" id="MobiDB-lite"/>
    </source>
</evidence>
<dbReference type="Proteomes" id="UP000006671">
    <property type="component" value="Unassembled WGS sequence"/>
</dbReference>
<dbReference type="SUPFAM" id="SSF46785">
    <property type="entry name" value="Winged helix' DNA-binding domain"/>
    <property type="match status" value="1"/>
</dbReference>
<dbReference type="OrthoDB" id="10071381at2759"/>
<dbReference type="GO" id="GO:0008278">
    <property type="term" value="C:cohesin complex"/>
    <property type="evidence" value="ECO:0007669"/>
    <property type="project" value="InterPro"/>
</dbReference>
<dbReference type="STRING" id="5762.D2VAC8"/>
<feature type="domain" description="Rad21/Rec8-like protein N-terminal" evidence="6">
    <location>
        <begin position="1"/>
        <end position="109"/>
    </location>
</feature>
<dbReference type="InterPro" id="IPR006910">
    <property type="entry name" value="Rad21_Rec8_N"/>
</dbReference>
<dbReference type="EMBL" id="GG738859">
    <property type="protein sequence ID" value="EFC46407.1"/>
    <property type="molecule type" value="Genomic_DNA"/>
</dbReference>
<dbReference type="Gene3D" id="1.10.10.580">
    <property type="entry name" value="Structural maintenance of chromosome 1. Chain E"/>
    <property type="match status" value="1"/>
</dbReference>
<dbReference type="AlphaFoldDB" id="D2VAC8"/>
<dbReference type="InterPro" id="IPR036390">
    <property type="entry name" value="WH_DNA-bd_sf"/>
</dbReference>
<evidence type="ECO:0000256" key="2">
    <source>
        <dbReference type="ARBA" id="ARBA00009870"/>
    </source>
</evidence>
<dbReference type="VEuPathDB" id="AmoebaDB:NAEGRDRAFT_47930"/>
<keyword evidence="3" id="KW-0539">Nucleus</keyword>
<dbReference type="Pfam" id="PF04824">
    <property type="entry name" value="Rad21_Rec8"/>
    <property type="match status" value="1"/>
</dbReference>
<sequence length="584" mass="63950">MFYSEFILTKKGPLAKVWLAAHWDKKLNKQAIAGLNLEKSVKSIVDPTIPIALRTNGHLLLGVVKIYSRKVKYVLAECNETLTKIKLQAKTKDVTDENINMPAQHTTATKNQITLPEVSDLDLLLLPNAAAITLELGDNWQSNIKDITLIDFAAWTTEESFEPTSLEGKIDDMIATTPTTTTPTSIEGVRAAQSGTGIHTSGGITTIGTDKVFEGGVDIQDILPFDVTTPGVPGSPMGELGGIDVGDIGFTGFDQGLITTPGLVEPVISTPTVGEEEEEEEQPTKKRKRKPGKLIFDEPANYSKGYYTKRMKKTPAELITERGNAPATREEFERHAQRGVSKDIWKQTPFGMDLPIGFIDFFSTAIDRVNAKDKKPLTEEERDREQLREQAASTPGVVFVTPGITPMEMPTEIGGLDADLDIAPTEPFEQPTTGIRGRTTLGPGELSPIAADILIDEDIEDMLISTAKKKKSATPLTDQQKKQIIEDRNRIEQELRERASTPSQARGAPSAAGVTDRTVKVLSMLEEGFKQADSDSLSLTEMLKGKKRQTAARCFYETLVLKSKGLIDVSQSEPFGEIVINKVE</sequence>
<gene>
    <name evidence="7" type="ORF">NAEGRDRAFT_47930</name>
</gene>
<dbReference type="RefSeq" id="XP_002679151.1">
    <property type="nucleotide sequence ID" value="XM_002679105.1"/>
</dbReference>
<name>D2VAC8_NAEGR</name>
<dbReference type="InterPro" id="IPR006909">
    <property type="entry name" value="Rad21/Rec8_C_eu"/>
</dbReference>
<proteinExistence type="inferred from homology"/>
<reference evidence="7 8" key="1">
    <citation type="journal article" date="2010" name="Cell">
        <title>The genome of Naegleria gruberi illuminates early eukaryotic versatility.</title>
        <authorList>
            <person name="Fritz-Laylin L.K."/>
            <person name="Prochnik S.E."/>
            <person name="Ginger M.L."/>
            <person name="Dacks J.B."/>
            <person name="Carpenter M.L."/>
            <person name="Field M.C."/>
            <person name="Kuo A."/>
            <person name="Paredez A."/>
            <person name="Chapman J."/>
            <person name="Pham J."/>
            <person name="Shu S."/>
            <person name="Neupane R."/>
            <person name="Cipriano M."/>
            <person name="Mancuso J."/>
            <person name="Tu H."/>
            <person name="Salamov A."/>
            <person name="Lindquist E."/>
            <person name="Shapiro H."/>
            <person name="Lucas S."/>
            <person name="Grigoriev I.V."/>
            <person name="Cande W.Z."/>
            <person name="Fulton C."/>
            <person name="Rokhsar D.S."/>
            <person name="Dawson S.C."/>
        </authorList>
    </citation>
    <scope>NUCLEOTIDE SEQUENCE [LARGE SCALE GENOMIC DNA]</scope>
    <source>
        <strain evidence="7 8">NEG-M</strain>
    </source>
</reference>
<dbReference type="GO" id="GO:1990414">
    <property type="term" value="P:replication-born double-strand break repair via sister chromatid exchange"/>
    <property type="evidence" value="ECO:0007669"/>
    <property type="project" value="TreeGrafter"/>
</dbReference>
<dbReference type="eggNOG" id="KOG1213">
    <property type="taxonomic scope" value="Eukaryota"/>
</dbReference>